<dbReference type="Proteomes" id="UP001447842">
    <property type="component" value="Chromosome"/>
</dbReference>
<evidence type="ECO:0008006" key="4">
    <source>
        <dbReference type="Google" id="ProtNLM"/>
    </source>
</evidence>
<accession>A0ABZ3HBU9</accession>
<feature type="signal peptide" evidence="1">
    <location>
        <begin position="1"/>
        <end position="22"/>
    </location>
</feature>
<organism evidence="2 3">
    <name type="scientific">Sulfurimonas diazotrophicus</name>
    <dbReference type="NCBI Taxonomy" id="3131939"/>
    <lineage>
        <taxon>Bacteria</taxon>
        <taxon>Pseudomonadati</taxon>
        <taxon>Campylobacterota</taxon>
        <taxon>Epsilonproteobacteria</taxon>
        <taxon>Campylobacterales</taxon>
        <taxon>Sulfurimonadaceae</taxon>
        <taxon>Sulfurimonas</taxon>
    </lineage>
</organism>
<dbReference type="Gene3D" id="2.40.160.20">
    <property type="match status" value="1"/>
</dbReference>
<dbReference type="EMBL" id="CP147920">
    <property type="protein sequence ID" value="XAU15538.1"/>
    <property type="molecule type" value="Genomic_DNA"/>
</dbReference>
<name>A0ABZ3HBU9_9BACT</name>
<gene>
    <name evidence="2" type="ORF">WCY31_02295</name>
</gene>
<evidence type="ECO:0000313" key="2">
    <source>
        <dbReference type="EMBL" id="XAU15538.1"/>
    </source>
</evidence>
<protein>
    <recommendedName>
        <fullName evidence="4">Outer membrane protein beta-barrel domain-containing protein</fullName>
    </recommendedName>
</protein>
<dbReference type="RefSeq" id="WP_345972970.1">
    <property type="nucleotide sequence ID" value="NZ_CP147920.1"/>
</dbReference>
<keyword evidence="3" id="KW-1185">Reference proteome</keyword>
<sequence>MMRKSLLLTPLLLGALSANAWAQRADLYFGMNLFGSENKFDFEAGGYHERPSIGSKGFALKFGAVLYNGWRLQGYLLGEYFDEPLFDDTNDELYELGLDVIKTFDTYTNLYPFIQAGIGSGSMQLDSYYYPHDDSIGEVSLKVGMGLIFRIAPQLEVMGGVDFQWRTWQDVEYYYPVYNKLSTDDSSVRYYGGFNFLF</sequence>
<evidence type="ECO:0000256" key="1">
    <source>
        <dbReference type="SAM" id="SignalP"/>
    </source>
</evidence>
<reference evidence="2 3" key="1">
    <citation type="submission" date="2024-03" db="EMBL/GenBank/DDBJ databases">
        <title>Sulfurimonas sp. HSL3-1.</title>
        <authorList>
            <person name="Wang S."/>
        </authorList>
    </citation>
    <scope>NUCLEOTIDE SEQUENCE [LARGE SCALE GENOMIC DNA]</scope>
    <source>
        <strain evidence="2 3">HSL3-1</strain>
    </source>
</reference>
<proteinExistence type="predicted"/>
<evidence type="ECO:0000313" key="3">
    <source>
        <dbReference type="Proteomes" id="UP001447842"/>
    </source>
</evidence>
<keyword evidence="1" id="KW-0732">Signal</keyword>
<feature type="chain" id="PRO_5047353814" description="Outer membrane protein beta-barrel domain-containing protein" evidence="1">
    <location>
        <begin position="23"/>
        <end position="198"/>
    </location>
</feature>